<keyword evidence="2" id="KW-0436">Ligase</keyword>
<organism evidence="2 3">
    <name type="scientific">Rhizorhapis suberifaciens</name>
    <name type="common">corky root of lettuce</name>
    <dbReference type="NCBI Taxonomy" id="13656"/>
    <lineage>
        <taxon>Bacteria</taxon>
        <taxon>Pseudomonadati</taxon>
        <taxon>Pseudomonadota</taxon>
        <taxon>Alphaproteobacteria</taxon>
        <taxon>Sphingomonadales</taxon>
        <taxon>Sphingomonadaceae</taxon>
        <taxon>Rhizorhapis</taxon>
    </lineage>
</organism>
<dbReference type="RefSeq" id="WP_184474565.1">
    <property type="nucleotide sequence ID" value="NZ_JACHOV010000003.1"/>
</dbReference>
<evidence type="ECO:0000313" key="3">
    <source>
        <dbReference type="Proteomes" id="UP000575068"/>
    </source>
</evidence>
<reference evidence="2 3" key="1">
    <citation type="submission" date="2020-08" db="EMBL/GenBank/DDBJ databases">
        <title>Genomic Encyclopedia of Type Strains, Phase IV (KMG-IV): sequencing the most valuable type-strain genomes for metagenomic binning, comparative biology and taxonomic classification.</title>
        <authorList>
            <person name="Goeker M."/>
        </authorList>
    </citation>
    <scope>NUCLEOTIDE SEQUENCE [LARGE SCALE GENOMIC DNA]</scope>
    <source>
        <strain evidence="2 3">DSM 7465</strain>
    </source>
</reference>
<dbReference type="InterPro" id="IPR000873">
    <property type="entry name" value="AMP-dep_synth/lig_dom"/>
</dbReference>
<protein>
    <submittedName>
        <fullName evidence="2">Acyl-coenzyme A synthetase/AMP-(Fatty) acid ligase</fullName>
    </submittedName>
</protein>
<dbReference type="Proteomes" id="UP000575068">
    <property type="component" value="Unassembled WGS sequence"/>
</dbReference>
<dbReference type="AlphaFoldDB" id="A0A840HTA6"/>
<gene>
    <name evidence="2" type="ORF">HNQ99_001027</name>
</gene>
<dbReference type="InterPro" id="IPR020845">
    <property type="entry name" value="AMP-binding_CS"/>
</dbReference>
<dbReference type="PANTHER" id="PTHR43767">
    <property type="entry name" value="LONG-CHAIN-FATTY-ACID--COA LIGASE"/>
    <property type="match status" value="1"/>
</dbReference>
<dbReference type="InterPro" id="IPR042099">
    <property type="entry name" value="ANL_N_sf"/>
</dbReference>
<comment type="caution">
    <text evidence="2">The sequence shown here is derived from an EMBL/GenBank/DDBJ whole genome shotgun (WGS) entry which is preliminary data.</text>
</comment>
<dbReference type="SUPFAM" id="SSF56801">
    <property type="entry name" value="Acetyl-CoA synthetase-like"/>
    <property type="match status" value="1"/>
</dbReference>
<dbReference type="PANTHER" id="PTHR43767:SF1">
    <property type="entry name" value="NONRIBOSOMAL PEPTIDE SYNTHASE PES1 (EUROFUNG)-RELATED"/>
    <property type="match status" value="1"/>
</dbReference>
<dbReference type="EMBL" id="JACHOV010000003">
    <property type="protein sequence ID" value="MBB4640734.1"/>
    <property type="molecule type" value="Genomic_DNA"/>
</dbReference>
<dbReference type="CDD" id="cd04433">
    <property type="entry name" value="AFD_class_I"/>
    <property type="match status" value="1"/>
</dbReference>
<dbReference type="Gene3D" id="3.40.50.12780">
    <property type="entry name" value="N-terminal domain of ligase-like"/>
    <property type="match status" value="1"/>
</dbReference>
<proteinExistence type="predicted"/>
<evidence type="ECO:0000259" key="1">
    <source>
        <dbReference type="Pfam" id="PF00501"/>
    </source>
</evidence>
<evidence type="ECO:0000313" key="2">
    <source>
        <dbReference type="EMBL" id="MBB4640734.1"/>
    </source>
</evidence>
<sequence>MLKLNSLRERCLDAVLSDETAGAGNFVYKLNAAIAPEEQETAVVLLGETSTEDEPLTLCDIVARTDLLASAYLAEGVEARDVVSVYLGDDFDYFLHFVALNSIGAIPNPINGVLGPEILVEFVTIVRSKFLIVDKVRAAMMADLFAGLPTTVIPIDRIKNRRDFPPRPEPFRHQPDDIMMIGHTSGTTGLPKPAIFTHESMFHGVREQIVRQKGEHVLSALPHSHGAAMTLLMLSLSRGARVSIASRKEPAALLNAIDRVGPDLVIAFPKVFVDLCRMDLSQWDLGSVMHWIATGDANHESHIKALIAKGHHIKDGIRYPGSRFVDNLGSSEIAFAAFRNVHSSETNRYDRCIGKPFPWIRPAVFDDNGKRVRIGEVGRLGIISKSLTKGYWNNHSLSEKNKIDGYWLTGDLVYFNENGLFYFVDRTSDVIHTEGGTLYSCQVEEWLMKRLPEVFEISIVGRLDASGSNKIIALIELRENVVSLSSTELLHRINDLMAERGFIAIDAIEMQSAHLNVGATGKKLKRTLRIASQSLSA</sequence>
<feature type="domain" description="AMP-dependent synthetase/ligase" evidence="1">
    <location>
        <begin position="41"/>
        <end position="392"/>
    </location>
</feature>
<dbReference type="Pfam" id="PF00501">
    <property type="entry name" value="AMP-binding"/>
    <property type="match status" value="1"/>
</dbReference>
<keyword evidence="3" id="KW-1185">Reference proteome</keyword>
<dbReference type="PROSITE" id="PS00455">
    <property type="entry name" value="AMP_BINDING"/>
    <property type="match status" value="1"/>
</dbReference>
<name>A0A840HTA6_9SPHN</name>
<dbReference type="GO" id="GO:0016874">
    <property type="term" value="F:ligase activity"/>
    <property type="evidence" value="ECO:0007669"/>
    <property type="project" value="UniProtKB-KW"/>
</dbReference>
<dbReference type="InterPro" id="IPR050237">
    <property type="entry name" value="ATP-dep_AMP-bd_enzyme"/>
</dbReference>
<accession>A0A840HTA6</accession>